<dbReference type="RefSeq" id="WP_135871025.1">
    <property type="nucleotide sequence ID" value="NZ_SRSC01000003.1"/>
</dbReference>
<dbReference type="EMBL" id="SRSC01000003">
    <property type="protein sequence ID" value="TGU71432.1"/>
    <property type="molecule type" value="Genomic_DNA"/>
</dbReference>
<evidence type="ECO:0000313" key="3">
    <source>
        <dbReference type="Proteomes" id="UP000306416"/>
    </source>
</evidence>
<dbReference type="Proteomes" id="UP000306416">
    <property type="component" value="Unassembled WGS sequence"/>
</dbReference>
<feature type="domain" description="SnoaL-like" evidence="1">
    <location>
        <begin position="23"/>
        <end position="138"/>
    </location>
</feature>
<dbReference type="AlphaFoldDB" id="A0A4V3NZG3"/>
<comment type="caution">
    <text evidence="2">The sequence shown here is derived from an EMBL/GenBank/DDBJ whole genome shotgun (WGS) entry which is preliminary data.</text>
</comment>
<dbReference type="InterPro" id="IPR032710">
    <property type="entry name" value="NTF2-like_dom_sf"/>
</dbReference>
<keyword evidence="3" id="KW-1185">Reference proteome</keyword>
<dbReference type="SUPFAM" id="SSF54427">
    <property type="entry name" value="NTF2-like"/>
    <property type="match status" value="1"/>
</dbReference>
<protein>
    <submittedName>
        <fullName evidence="2">DUF4440 domain-containing protein</fullName>
    </submittedName>
</protein>
<dbReference type="Pfam" id="PF13474">
    <property type="entry name" value="SnoaL_3"/>
    <property type="match status" value="1"/>
</dbReference>
<dbReference type="Gene3D" id="3.10.450.50">
    <property type="match status" value="1"/>
</dbReference>
<evidence type="ECO:0000313" key="2">
    <source>
        <dbReference type="EMBL" id="TGU71432.1"/>
    </source>
</evidence>
<proteinExistence type="predicted"/>
<sequence>MKIETVPVTGRESKEKMSPMLRALSQFYEALNSRDMELMSENWAQNDEAAMDNPLGGIKRGWDEIRTVYERLFGSASEYHFEFYDYTLHATGELFYVVGRERGALKTADTVLEMRIRTSRIFKLINGQWRQVHHHGSIDDPDLLARYQQAVLGRPH</sequence>
<evidence type="ECO:0000259" key="1">
    <source>
        <dbReference type="Pfam" id="PF13474"/>
    </source>
</evidence>
<name>A0A4V3NZG3_9BACT</name>
<accession>A0A4V3NZG3</accession>
<gene>
    <name evidence="2" type="ORF">E4633_13980</name>
</gene>
<organism evidence="2 3">
    <name type="scientific">Geomonas terrae</name>
    <dbReference type="NCBI Taxonomy" id="2562681"/>
    <lineage>
        <taxon>Bacteria</taxon>
        <taxon>Pseudomonadati</taxon>
        <taxon>Thermodesulfobacteriota</taxon>
        <taxon>Desulfuromonadia</taxon>
        <taxon>Geobacterales</taxon>
        <taxon>Geobacteraceae</taxon>
        <taxon>Geomonas</taxon>
    </lineage>
</organism>
<reference evidence="2 3" key="1">
    <citation type="submission" date="2019-04" db="EMBL/GenBank/DDBJ databases">
        <title>Geobacter oryzae sp. nov., ferric-reducing bacteria isolated from paddy soil.</title>
        <authorList>
            <person name="Xu Z."/>
            <person name="Masuda Y."/>
            <person name="Itoh H."/>
            <person name="Senoo K."/>
        </authorList>
    </citation>
    <scope>NUCLEOTIDE SEQUENCE [LARGE SCALE GENOMIC DNA]</scope>
    <source>
        <strain evidence="2 3">Red111</strain>
    </source>
</reference>
<dbReference type="InterPro" id="IPR037401">
    <property type="entry name" value="SnoaL-like"/>
</dbReference>